<dbReference type="InterPro" id="IPR045865">
    <property type="entry name" value="ACT-like_dom_sf"/>
</dbReference>
<dbReference type="InterPro" id="IPR002912">
    <property type="entry name" value="ACT_dom"/>
</dbReference>
<dbReference type="EC" id="1.1.1.3" evidence="5 18"/>
<reference evidence="21 22" key="1">
    <citation type="submission" date="2017-02" db="EMBL/GenBank/DDBJ databases">
        <authorList>
            <person name="Peterson S.W."/>
        </authorList>
    </citation>
    <scope>NUCLEOTIDE SEQUENCE [LARGE SCALE GENOMIC DNA]</scope>
    <source>
        <strain evidence="21 22">M1</strain>
    </source>
</reference>
<evidence type="ECO:0000256" key="14">
    <source>
        <dbReference type="ARBA" id="ARBA00023167"/>
    </source>
</evidence>
<evidence type="ECO:0000256" key="17">
    <source>
        <dbReference type="PIRSR" id="PIRSR000098-2"/>
    </source>
</evidence>
<evidence type="ECO:0000256" key="8">
    <source>
        <dbReference type="ARBA" id="ARBA00022697"/>
    </source>
</evidence>
<dbReference type="PANTHER" id="PTHR43331">
    <property type="entry name" value="HOMOSERINE DEHYDROGENASE"/>
    <property type="match status" value="1"/>
</dbReference>
<dbReference type="GO" id="GO:0009088">
    <property type="term" value="P:threonine biosynthetic process"/>
    <property type="evidence" value="ECO:0007669"/>
    <property type="project" value="UniProtKB-UniPathway"/>
</dbReference>
<evidence type="ECO:0000256" key="11">
    <source>
        <dbReference type="ARBA" id="ARBA00023002"/>
    </source>
</evidence>
<dbReference type="GO" id="GO:0046872">
    <property type="term" value="F:metal ion binding"/>
    <property type="evidence" value="ECO:0007669"/>
    <property type="project" value="UniProtKB-KW"/>
</dbReference>
<evidence type="ECO:0000313" key="21">
    <source>
        <dbReference type="EMBL" id="SKC64010.1"/>
    </source>
</evidence>
<dbReference type="NCBIfam" id="NF004976">
    <property type="entry name" value="PRK06349.1"/>
    <property type="match status" value="1"/>
</dbReference>
<dbReference type="Pfam" id="PF01842">
    <property type="entry name" value="ACT"/>
    <property type="match status" value="1"/>
</dbReference>
<evidence type="ECO:0000256" key="9">
    <source>
        <dbReference type="ARBA" id="ARBA00022723"/>
    </source>
</evidence>
<dbReference type="InterPro" id="IPR036291">
    <property type="entry name" value="NAD(P)-bd_dom_sf"/>
</dbReference>
<dbReference type="PROSITE" id="PS51671">
    <property type="entry name" value="ACT"/>
    <property type="match status" value="1"/>
</dbReference>
<evidence type="ECO:0000256" key="4">
    <source>
        <dbReference type="ARBA" id="ARBA00006753"/>
    </source>
</evidence>
<evidence type="ECO:0000256" key="1">
    <source>
        <dbReference type="ARBA" id="ARBA00001920"/>
    </source>
</evidence>
<dbReference type="PANTHER" id="PTHR43331:SF1">
    <property type="entry name" value="HOMOSERINE DEHYDROGENASE"/>
    <property type="match status" value="1"/>
</dbReference>
<dbReference type="Gene3D" id="3.30.360.10">
    <property type="entry name" value="Dihydrodipicolinate Reductase, domain 2"/>
    <property type="match status" value="1"/>
</dbReference>
<feature type="domain" description="ACT" evidence="20">
    <location>
        <begin position="346"/>
        <end position="426"/>
    </location>
</feature>
<comment type="cofactor">
    <cofactor evidence="1">
        <name>a metal cation</name>
        <dbReference type="ChEBI" id="CHEBI:25213"/>
    </cofactor>
</comment>
<dbReference type="InterPro" id="IPR019811">
    <property type="entry name" value="HDH_CS"/>
</dbReference>
<dbReference type="UniPathway" id="UPA00050">
    <property type="reaction ID" value="UER00063"/>
</dbReference>
<dbReference type="InterPro" id="IPR001342">
    <property type="entry name" value="HDH_cat"/>
</dbReference>
<keyword evidence="8 18" id="KW-0791">Threonine biosynthesis</keyword>
<keyword evidence="11 18" id="KW-0560">Oxidoreductase</keyword>
<dbReference type="PROSITE" id="PS01042">
    <property type="entry name" value="HOMOSER_DHGENASE"/>
    <property type="match status" value="1"/>
</dbReference>
<dbReference type="SUPFAM" id="SSF55021">
    <property type="entry name" value="ACT-like"/>
    <property type="match status" value="1"/>
</dbReference>
<evidence type="ECO:0000256" key="5">
    <source>
        <dbReference type="ARBA" id="ARBA00013213"/>
    </source>
</evidence>
<dbReference type="SUPFAM" id="SSF55347">
    <property type="entry name" value="Glyceraldehyde-3-phosphate dehydrogenase-like, C-terminal domain"/>
    <property type="match status" value="1"/>
</dbReference>
<evidence type="ECO:0000313" key="22">
    <source>
        <dbReference type="Proteomes" id="UP000190285"/>
    </source>
</evidence>
<dbReference type="Proteomes" id="UP000190285">
    <property type="component" value="Unassembled WGS sequence"/>
</dbReference>
<evidence type="ECO:0000256" key="12">
    <source>
        <dbReference type="ARBA" id="ARBA00023027"/>
    </source>
</evidence>
<dbReference type="FunFam" id="3.40.50.720:FF:000062">
    <property type="entry name" value="Homoserine dehydrogenase"/>
    <property type="match status" value="1"/>
</dbReference>
<dbReference type="CDD" id="cd04881">
    <property type="entry name" value="ACT_HSDH-Hom"/>
    <property type="match status" value="1"/>
</dbReference>
<evidence type="ECO:0000256" key="15">
    <source>
        <dbReference type="ARBA" id="ARBA00048841"/>
    </source>
</evidence>
<dbReference type="PIRSF" id="PIRSF000098">
    <property type="entry name" value="Homoser_dehydrog"/>
    <property type="match status" value="1"/>
</dbReference>
<dbReference type="InterPro" id="IPR016204">
    <property type="entry name" value="HDH"/>
</dbReference>
<dbReference type="OrthoDB" id="9808167at2"/>
<dbReference type="AlphaFoldDB" id="A0A1T5KK16"/>
<keyword evidence="9" id="KW-0479">Metal-binding</keyword>
<name>A0A1T5KK16_9FIRM</name>
<feature type="binding site" evidence="17">
    <location>
        <position position="102"/>
    </location>
    <ligand>
        <name>NADPH</name>
        <dbReference type="ChEBI" id="CHEBI:57783"/>
    </ligand>
</feature>
<keyword evidence="22" id="KW-1185">Reference proteome</keyword>
<evidence type="ECO:0000256" key="13">
    <source>
        <dbReference type="ARBA" id="ARBA00023053"/>
    </source>
</evidence>
<comment type="pathway">
    <text evidence="2 18">Amino-acid biosynthesis; L-threonine biosynthesis; L-threonine from L-aspartate: step 3/5.</text>
</comment>
<dbReference type="Pfam" id="PF00742">
    <property type="entry name" value="Homoserine_dh"/>
    <property type="match status" value="1"/>
</dbReference>
<evidence type="ECO:0000256" key="3">
    <source>
        <dbReference type="ARBA" id="ARBA00005062"/>
    </source>
</evidence>
<evidence type="ECO:0000256" key="19">
    <source>
        <dbReference type="RuleBase" id="RU004171"/>
    </source>
</evidence>
<keyword evidence="12" id="KW-0520">NAD</keyword>
<dbReference type="STRING" id="36842.SAMN02194393_01889"/>
<protein>
    <recommendedName>
        <fullName evidence="6 18">Homoserine dehydrogenase</fullName>
        <ecNumber evidence="5 18">1.1.1.3</ecNumber>
    </recommendedName>
</protein>
<evidence type="ECO:0000256" key="2">
    <source>
        <dbReference type="ARBA" id="ARBA00005056"/>
    </source>
</evidence>
<dbReference type="SUPFAM" id="SSF51735">
    <property type="entry name" value="NAD(P)-binding Rossmann-fold domains"/>
    <property type="match status" value="1"/>
</dbReference>
<keyword evidence="13" id="KW-0915">Sodium</keyword>
<dbReference type="Gene3D" id="3.40.50.720">
    <property type="entry name" value="NAD(P)-binding Rossmann-like Domain"/>
    <property type="match status" value="1"/>
</dbReference>
<comment type="similarity">
    <text evidence="4 19">Belongs to the homoserine dehydrogenase family.</text>
</comment>
<dbReference type="EMBL" id="FUZT01000004">
    <property type="protein sequence ID" value="SKC64010.1"/>
    <property type="molecule type" value="Genomic_DNA"/>
</dbReference>
<evidence type="ECO:0000256" key="18">
    <source>
        <dbReference type="RuleBase" id="RU000579"/>
    </source>
</evidence>
<keyword evidence="14 18" id="KW-0486">Methionine biosynthesis</keyword>
<sequence>MKIGILGMGTVGAGVYKIIQENKKEINKYLDNDIEIQRILVRAINKDRAIFIPSELLTDNYDDILNDESIKIVVELMGGIHPAFDYIKQAIMKGKHIVTANKALMATHGKELEDLAKQKGVFIKYEASVGGGIPIINTLMDSLAANKIEEIIGIINGTTNYILTQMTNYNMSFDEALKLAQDNGYAEADPTSDIEGEDAAFKISILTSIAYGISVQPNIIEREGITKIDKNDIKYASKLGYKIKLLAATKRFNDSVGIYVYPSLVPNEHPLAAINNEFNALFVRGNAVGEVLLYGKGAGSLPTGSAVLSDIMSVTKSINNNIRNSKKSDRLDNNMEVRGIGKSQYYIRLQVIDKPGVLGKIAMTFGEYGISLDSVVQNGRDEKSVPLVFITHDIEKEVLDNTLKVVSSYEFVEKVASILKVESIEK</sequence>
<dbReference type="UniPathway" id="UPA00051">
    <property type="reaction ID" value="UER00465"/>
</dbReference>
<evidence type="ECO:0000256" key="10">
    <source>
        <dbReference type="ARBA" id="ARBA00022857"/>
    </source>
</evidence>
<dbReference type="RefSeq" id="WP_079491124.1">
    <property type="nucleotide sequence ID" value="NZ_FUZT01000004.1"/>
</dbReference>
<dbReference type="Gene3D" id="3.30.70.260">
    <property type="match status" value="1"/>
</dbReference>
<feature type="active site" description="Proton donor" evidence="16">
    <location>
        <position position="202"/>
    </location>
</feature>
<dbReference type="FunFam" id="3.30.360.10:FF:000005">
    <property type="entry name" value="Homoserine dehydrogenase"/>
    <property type="match status" value="1"/>
</dbReference>
<keyword evidence="10 17" id="KW-0521">NADP</keyword>
<accession>A0A1T5KK16</accession>
<evidence type="ECO:0000256" key="16">
    <source>
        <dbReference type="PIRSR" id="PIRSR000098-1"/>
    </source>
</evidence>
<evidence type="ECO:0000256" key="6">
    <source>
        <dbReference type="ARBA" id="ARBA00013376"/>
    </source>
</evidence>
<dbReference type="GO" id="GO:0004412">
    <property type="term" value="F:homoserine dehydrogenase activity"/>
    <property type="evidence" value="ECO:0007669"/>
    <property type="project" value="UniProtKB-EC"/>
</dbReference>
<dbReference type="InterPro" id="IPR005106">
    <property type="entry name" value="Asp/hSer_DH_NAD-bd"/>
</dbReference>
<organism evidence="21 22">
    <name type="scientific">Maledivibacter halophilus</name>
    <dbReference type="NCBI Taxonomy" id="36842"/>
    <lineage>
        <taxon>Bacteria</taxon>
        <taxon>Bacillati</taxon>
        <taxon>Bacillota</taxon>
        <taxon>Clostridia</taxon>
        <taxon>Peptostreptococcales</taxon>
        <taxon>Caminicellaceae</taxon>
        <taxon>Maledivibacter</taxon>
    </lineage>
</organism>
<evidence type="ECO:0000256" key="7">
    <source>
        <dbReference type="ARBA" id="ARBA00022605"/>
    </source>
</evidence>
<proteinExistence type="inferred from homology"/>
<comment type="catalytic activity">
    <reaction evidence="15">
        <text>L-homoserine + NADP(+) = L-aspartate 4-semialdehyde + NADPH + H(+)</text>
        <dbReference type="Rhea" id="RHEA:15761"/>
        <dbReference type="ChEBI" id="CHEBI:15378"/>
        <dbReference type="ChEBI" id="CHEBI:57476"/>
        <dbReference type="ChEBI" id="CHEBI:57783"/>
        <dbReference type="ChEBI" id="CHEBI:58349"/>
        <dbReference type="ChEBI" id="CHEBI:537519"/>
        <dbReference type="EC" id="1.1.1.3"/>
    </reaction>
    <physiologicalReaction direction="right-to-left" evidence="15">
        <dbReference type="Rhea" id="RHEA:15763"/>
    </physiologicalReaction>
</comment>
<feature type="binding site" evidence="17">
    <location>
        <position position="187"/>
    </location>
    <ligand>
        <name>L-homoserine</name>
        <dbReference type="ChEBI" id="CHEBI:57476"/>
    </ligand>
</feature>
<gene>
    <name evidence="21" type="ORF">SAMN02194393_01889</name>
</gene>
<dbReference type="GO" id="GO:0009086">
    <property type="term" value="P:methionine biosynthetic process"/>
    <property type="evidence" value="ECO:0007669"/>
    <property type="project" value="UniProtKB-KW"/>
</dbReference>
<comment type="pathway">
    <text evidence="3 18">Amino-acid biosynthesis; L-methionine biosynthesis via de novo pathway; L-homoserine from L-aspartate: step 3/3.</text>
</comment>
<evidence type="ECO:0000259" key="20">
    <source>
        <dbReference type="PROSITE" id="PS51671"/>
    </source>
</evidence>
<dbReference type="GO" id="GO:0050661">
    <property type="term" value="F:NADP binding"/>
    <property type="evidence" value="ECO:0007669"/>
    <property type="project" value="InterPro"/>
</dbReference>
<keyword evidence="7 18" id="KW-0028">Amino-acid biosynthesis</keyword>
<dbReference type="Pfam" id="PF03447">
    <property type="entry name" value="NAD_binding_3"/>
    <property type="match status" value="1"/>
</dbReference>
<feature type="binding site" evidence="17">
    <location>
        <begin position="6"/>
        <end position="13"/>
    </location>
    <ligand>
        <name>NADP(+)</name>
        <dbReference type="ChEBI" id="CHEBI:58349"/>
    </ligand>
</feature>